<reference evidence="1" key="1">
    <citation type="submission" date="2020-04" db="EMBL/GenBank/DDBJ databases">
        <title>Nitratireductor sp. nov. isolated from mangrove soil.</title>
        <authorList>
            <person name="Ye Y."/>
        </authorList>
    </citation>
    <scope>NUCLEOTIDE SEQUENCE</scope>
    <source>
        <strain evidence="1">SY7</strain>
    </source>
</reference>
<organism evidence="1 2">
    <name type="scientific">Nitratireductor mangrovi</name>
    <dbReference type="NCBI Taxonomy" id="2599600"/>
    <lineage>
        <taxon>Bacteria</taxon>
        <taxon>Pseudomonadati</taxon>
        <taxon>Pseudomonadota</taxon>
        <taxon>Alphaproteobacteria</taxon>
        <taxon>Hyphomicrobiales</taxon>
        <taxon>Phyllobacteriaceae</taxon>
        <taxon>Nitratireductor</taxon>
    </lineage>
</organism>
<dbReference type="KEGG" id="niy:FQ775_01115"/>
<dbReference type="OrthoDB" id="7353918at2"/>
<dbReference type="InterPro" id="IPR009363">
    <property type="entry name" value="Phage_Mu_Gp16"/>
</dbReference>
<gene>
    <name evidence="1" type="ORF">FQ775_01115</name>
</gene>
<dbReference type="RefSeq" id="WP_146297731.1">
    <property type="nucleotide sequence ID" value="NZ_CP042301.2"/>
</dbReference>
<evidence type="ECO:0000313" key="1">
    <source>
        <dbReference type="EMBL" id="QDY99081.1"/>
    </source>
</evidence>
<protein>
    <submittedName>
        <fullName evidence="1">Regulatory protein GemA</fullName>
    </submittedName>
</protein>
<proteinExistence type="predicted"/>
<dbReference type="EMBL" id="CP042301">
    <property type="protein sequence ID" value="QDY99081.1"/>
    <property type="molecule type" value="Genomic_DNA"/>
</dbReference>
<dbReference type="Proteomes" id="UP000321389">
    <property type="component" value="Chromosome"/>
</dbReference>
<name>A0A5B8KU16_9HYPH</name>
<accession>A0A5B8KU16</accession>
<keyword evidence="2" id="KW-1185">Reference proteome</keyword>
<sequence>MTTLATIHVGLKQLGIAEDDARDIYERQTGKRSLREMSPRDHEAVIGELRRLGFRRPVKGARKRLQGRFARKLQALWIAGWNLGLVRNRADEALLAFVKRQTGIDHVRFLQNAHDGARAIEALKGWLAREAGVSWERDSFAAFWQGAPGARIASAQWTLLAKAGLVDGEFDAFVRFVQEHAGLGVGQMTARDWVGVMNTLGERVRRG</sequence>
<dbReference type="AlphaFoldDB" id="A0A5B8KU16"/>
<evidence type="ECO:0000313" key="2">
    <source>
        <dbReference type="Proteomes" id="UP000321389"/>
    </source>
</evidence>
<dbReference type="Pfam" id="PF06252">
    <property type="entry name" value="GemA"/>
    <property type="match status" value="1"/>
</dbReference>